<name>A0AAF0ZYK8_SOLVR</name>
<evidence type="ECO:0000313" key="5">
    <source>
        <dbReference type="Proteomes" id="UP001234989"/>
    </source>
</evidence>
<feature type="compositionally biased region" description="Polar residues" evidence="1">
    <location>
        <begin position="555"/>
        <end position="570"/>
    </location>
</feature>
<feature type="region of interest" description="Disordered" evidence="1">
    <location>
        <begin position="609"/>
        <end position="641"/>
    </location>
</feature>
<dbReference type="Pfam" id="PF11961">
    <property type="entry name" value="DUF3475"/>
    <property type="match status" value="1"/>
</dbReference>
<feature type="domain" description="DUF3475" evidence="3">
    <location>
        <begin position="188"/>
        <end position="244"/>
    </location>
</feature>
<evidence type="ECO:0000313" key="4">
    <source>
        <dbReference type="EMBL" id="WMV54020.1"/>
    </source>
</evidence>
<feature type="non-terminal residue" evidence="4">
    <location>
        <position position="661"/>
    </location>
</feature>
<dbReference type="Pfam" id="PF05003">
    <property type="entry name" value="DUF668"/>
    <property type="match status" value="1"/>
</dbReference>
<organism evidence="4 5">
    <name type="scientific">Solanum verrucosum</name>
    <dbReference type="NCBI Taxonomy" id="315347"/>
    <lineage>
        <taxon>Eukaryota</taxon>
        <taxon>Viridiplantae</taxon>
        <taxon>Streptophyta</taxon>
        <taxon>Embryophyta</taxon>
        <taxon>Tracheophyta</taxon>
        <taxon>Spermatophyta</taxon>
        <taxon>Magnoliopsida</taxon>
        <taxon>eudicotyledons</taxon>
        <taxon>Gunneridae</taxon>
        <taxon>Pentapetalae</taxon>
        <taxon>asterids</taxon>
        <taxon>lamiids</taxon>
        <taxon>Solanales</taxon>
        <taxon>Solanaceae</taxon>
        <taxon>Solanoideae</taxon>
        <taxon>Solaneae</taxon>
        <taxon>Solanum</taxon>
    </lineage>
</organism>
<dbReference type="PANTHER" id="PTHR31730">
    <property type="entry name" value="OS01G0873900 PROTEIN"/>
    <property type="match status" value="1"/>
</dbReference>
<proteinExistence type="predicted"/>
<feature type="region of interest" description="Disordered" evidence="1">
    <location>
        <begin position="548"/>
        <end position="582"/>
    </location>
</feature>
<keyword evidence="5" id="KW-1185">Reference proteome</keyword>
<dbReference type="PANTHER" id="PTHR31730:SF32">
    <property type="entry name" value="PROTEIN PSK SIMULATOR 1"/>
    <property type="match status" value="1"/>
</dbReference>
<dbReference type="GO" id="GO:0045927">
    <property type="term" value="P:positive regulation of growth"/>
    <property type="evidence" value="ECO:0007669"/>
    <property type="project" value="InterPro"/>
</dbReference>
<dbReference type="EMBL" id="CP133622">
    <property type="protein sequence ID" value="WMV54020.1"/>
    <property type="molecule type" value="Genomic_DNA"/>
</dbReference>
<dbReference type="AlphaFoldDB" id="A0AAF0ZYK8"/>
<dbReference type="InterPro" id="IPR045021">
    <property type="entry name" value="PSI1/2/3"/>
</dbReference>
<evidence type="ECO:0000256" key="1">
    <source>
        <dbReference type="SAM" id="MobiDB-lite"/>
    </source>
</evidence>
<accession>A0AAF0ZYK8</accession>
<protein>
    <submittedName>
        <fullName evidence="4">Uncharacterized protein</fullName>
    </submittedName>
</protein>
<sequence length="661" mass="73686">MGGFCSRRATADSTTDHGIPHVNGHLNYGAGTVYQSRGLPIQLSSDPMQSPAGESQQLTEPALSYPEMNDISLGIPMDDVDDGIPILSRVLSNKSRSARSKQVAIAKRRFKKNRKPNLTVNQTSVGKWAGRIGYGQVSEMSSLLGRAGTAGIGKAVNVLDTLGSSMTNLNLSSGFVSNMATKGNKIAILAFEVANTIVKAANLMHSLSEENVQHLKKVVLPSEGVQLLITKDMDELLRIAAADKRDELKIFSDEVVRFGNRCKDPQWHNLERYFEKLESELTPHKNLKEEAEAVMVQLMILVQYTAELYHEFHALDRFEQDYRRKVQEEDTSNATQRGDTIAILKAELKSQRKHVKKLEKKSLWSKILEEVTEKLVDIVHFLHLEIHAAFGCAVLLILADGERSMKNNNQRLGSAGLALHYANIITQIDTIVARPGSVPPNTRDALYHGLPPSIKSALRFKLMSFSLKEECHKSKVKWRKHCSGLAHHGFGWVGEWANTGSEMNRKSSSQVDLLRIETLYHADKEKTEAYILELVVWLHHLVSQSKSANAGVKSPTRSPNQKTIELSNHRSSSPSSPLSVEDQEMLRDVSKRKLTPGISKSQEFAKTGLSKYHRLSKSSSHSPINETRKNPFPIKRPSSVPVIDFDTDRMKALDVIDRVDS</sequence>
<dbReference type="InterPro" id="IPR007700">
    <property type="entry name" value="DUF668"/>
</dbReference>
<evidence type="ECO:0000259" key="2">
    <source>
        <dbReference type="Pfam" id="PF05003"/>
    </source>
</evidence>
<evidence type="ECO:0000259" key="3">
    <source>
        <dbReference type="Pfam" id="PF11961"/>
    </source>
</evidence>
<dbReference type="InterPro" id="IPR021864">
    <property type="entry name" value="DUF3475"/>
</dbReference>
<feature type="domain" description="DUF668" evidence="2">
    <location>
        <begin position="411"/>
        <end position="478"/>
    </location>
</feature>
<gene>
    <name evidence="4" type="ORF">MTR67_047405</name>
</gene>
<feature type="region of interest" description="Disordered" evidence="1">
    <location>
        <begin position="1"/>
        <end position="22"/>
    </location>
</feature>
<dbReference type="Proteomes" id="UP001234989">
    <property type="component" value="Chromosome 11"/>
</dbReference>
<reference evidence="4" key="1">
    <citation type="submission" date="2023-08" db="EMBL/GenBank/DDBJ databases">
        <title>A de novo genome assembly of Solanum verrucosum Schlechtendal, a Mexican diploid species geographically isolated from the other diploid A-genome species in potato relatives.</title>
        <authorList>
            <person name="Hosaka K."/>
        </authorList>
    </citation>
    <scope>NUCLEOTIDE SEQUENCE</scope>
    <source>
        <tissue evidence="4">Young leaves</tissue>
    </source>
</reference>